<dbReference type="RefSeq" id="WP_167400074.1">
    <property type="nucleotide sequence ID" value="NZ_NKUE01000008.1"/>
</dbReference>
<dbReference type="Proteomes" id="UP000237344">
    <property type="component" value="Unassembled WGS sequence"/>
</dbReference>
<proteinExistence type="predicted"/>
<gene>
    <name evidence="1" type="ORF">KMAL_28970</name>
</gene>
<name>A0A2S3VXY6_9PROT</name>
<dbReference type="EMBL" id="POTC01000066">
    <property type="protein sequence ID" value="POF61479.1"/>
    <property type="molecule type" value="Genomic_DNA"/>
</dbReference>
<protein>
    <recommendedName>
        <fullName evidence="3">DUF3553 domain-containing protein</fullName>
    </recommendedName>
</protein>
<reference evidence="1 2" key="1">
    <citation type="submission" date="2018-01" db="EMBL/GenBank/DDBJ databases">
        <title>Draft Genome Sequence of Komagataeibacter maltaceti LMG 1529, a Vinegar Producing Acetic Acid Bacterium Isolated from Malt Vinegar Brewery Acetifiers.</title>
        <authorList>
            <person name="Zhang Q."/>
            <person name="Hollensteiner J."/>
            <person name="Poehlein A."/>
            <person name="Daniel R."/>
        </authorList>
    </citation>
    <scope>NUCLEOTIDE SEQUENCE [LARGE SCALE GENOMIC DNA]</scope>
    <source>
        <strain evidence="1 2">LMG 1529</strain>
    </source>
</reference>
<comment type="caution">
    <text evidence="1">The sequence shown here is derived from an EMBL/GenBank/DDBJ whole genome shotgun (WGS) entry which is preliminary data.</text>
</comment>
<dbReference type="AlphaFoldDB" id="A0A2S3VXY6"/>
<accession>A0A2S3VXY6</accession>
<sequence>MAFKDGDVVMVRKDAVADPKWGGTRGTVVEIIDNGQMRVRSDQTGDDKWFTPDQVVSG</sequence>
<evidence type="ECO:0000313" key="1">
    <source>
        <dbReference type="EMBL" id="POF61479.1"/>
    </source>
</evidence>
<evidence type="ECO:0000313" key="2">
    <source>
        <dbReference type="Proteomes" id="UP000237344"/>
    </source>
</evidence>
<organism evidence="1 2">
    <name type="scientific">Novacetimonas maltaceti</name>
    <dbReference type="NCBI Taxonomy" id="1203393"/>
    <lineage>
        <taxon>Bacteria</taxon>
        <taxon>Pseudomonadati</taxon>
        <taxon>Pseudomonadota</taxon>
        <taxon>Alphaproteobacteria</taxon>
        <taxon>Acetobacterales</taxon>
        <taxon>Acetobacteraceae</taxon>
        <taxon>Novacetimonas</taxon>
    </lineage>
</organism>
<evidence type="ECO:0008006" key="3">
    <source>
        <dbReference type="Google" id="ProtNLM"/>
    </source>
</evidence>
<keyword evidence="2" id="KW-1185">Reference proteome</keyword>